<keyword evidence="8" id="KW-0503">Monooxygenase</keyword>
<feature type="region of interest" description="Disordered" evidence="9">
    <location>
        <begin position="469"/>
        <end position="495"/>
    </location>
</feature>
<feature type="region of interest" description="Disordered" evidence="9">
    <location>
        <begin position="570"/>
        <end position="634"/>
    </location>
</feature>
<dbReference type="FunFam" id="3.50.50.60:FF:000147">
    <property type="entry name" value="Flavin-containing monooxygenase"/>
    <property type="match status" value="4"/>
</dbReference>
<evidence type="ECO:0000256" key="1">
    <source>
        <dbReference type="ARBA" id="ARBA00001974"/>
    </source>
</evidence>
<accession>A0A0E0ITS1</accession>
<keyword evidence="6 8" id="KW-0560">Oxidoreductase</keyword>
<sequence length="2022" mass="224452">MSSDRSSKKVCVVGAGMAGLAAARELRREGLDVTVLEQLAGVGGQWLYDAATDAGDPLGMAGVHSSVFASLRINGPRESIGFSDFPFRPTNDAGGDARRYPVHGELLRYIRDFCDAFGLMDAVRLNTTVTRVAMAPPRRDGSLRWAVRSKRHGEAETEEVFDAVVVAIGHYSQPRLPTIDGMDRWRRKQLHSHSYRVPDSFAGEVVVIVGCSVSGAELALELRRVTKEVHLSTKSTEETITSAMSKSVARYENLHLRPQVEHLREDGTVVFDDGSFVVADAVIYCTGYNYSFPFLDTNGKVTVDDNRVGPLYEHVFPPELAPSLSFVGIPGKVVLPVFIEVQARWVAQVLSGRRTLPSPEEMQRAVEEHNRGMEAAGLPKRWTHDMFLDLERCDDYGERICGFPRMEQWKKEIFVSSLSDMVDDIENFRDGYHDSDLVRDALRRHGSLAKTSEEGRDYRREAEGGGGWWRRRAAAAPGPSLPPRSGPRGAWGGQWPAALPSLAPSQIWPNGVGGGRWPRVRLRRRREVGGGRRKGAVRGGVRGGGTNGLVGISACARRRKRRLWAPILSLPSPQTSVPAAQTAPAAPFPDLDGRGEPASSYGKGGAPLALGQQRRTEVESHRPEGDADASGQAADPLGFSQAMVSNHDDGKLPAQWKKVCVVGGGMVGLAAARELRREGLDVTVLEQRGGTPYIRDFCDAFGLMDAVRLNTTVTRVAMAPPRRDGSLRWAVRSRRHGEAETEEVFDAVVVAIGHYSQPRLPTVDGMDRWRRKQLHSHSYRVPDSFAGEVVVIVGCSVSGAELALELRRVAKEVHLSTKSTEETITSAMSKSVARYENLHLRPQVEHLREDGTVVFDDGSFVVADAIIYCTGYNYSFPFLDTNGKVTVDDNRVGPLYEHVFPPELAPSLSFVGIPAKVLLPVFIEVQARWVAQVLSGRRTLPSQEEMQRAVEEHSRGMEAAGLPKRWTYDMFLDLERYDDYGERTCGFPRMEQWKKEIFFSSLSDMVDDMESFRDGYHDSDLVRDGLRRHGWTPVCVIGAGVSGLAAARELRREGLDVTVLEQRGGVGGQWLYDTATDAGDPLDVAGVHSSMYASLRLITPREVMGFSDFPFRPGKDGDSGAGEVDARRFPGHAEFLRYIREFCDVFGLMDAVRLNTAVTRVAMAPPRRDGSLRWAVRSKHHGEAETEEVFDAVVVASGHFCQPRLPTIDGMDRWRRRQLHSHSYRVPDAFHGEVVVIVGCGISGKDIGLELRRVAKEVHLSAKSPEEAMTPAMSKILARYDNLHLHPQIEHLREDGTVVFVDGTCVVADAVVYCTGYTYSYPFLDTDGKVTVDDNRVGPLFDHVFPPALAPSLSFVGIPAMVVVPLFNEVQARWVAQVLSGRRALPSPEEMARAAEEYNRGREAAGVAKRRTHDILDLEYCDDYGERNCGFPRLEAWKKELMWSSYLTMCDNLETFRDDYHDSDLLLQLQAHYCVSLALVDKEKMVSNHDDGKPPAKWKKVCVVGAGGGGRDPRRFPGHREVLLYLKDFCDAFGLMDAVRLSLNTRVLRVAMAPPQCRAPAVAGGERKWVVRSVRVGERDDTGVQEEVFDAVVVATGHYSQPSVPTIKGMEAWRRRQLHSHSYRLPEPFRDEVVVMVGCGDSGKDIALDLISVAKEVHLTAKSTEEATTPAMSKLLAKYANLHLRPRVEHLCEDGTVVFVDGSRVVAGTVMYCTGYVYSFPFLDTDGVVTVDDNRVGPLFEHVFPPALAPSLSFVGVPRKVPAPWFFEAQGKWVAQVLSGRRTLPPVEEMLRAVDEHYRARAAAGVPVKYTHELGGIEPQKYIEFGEKYCGFPRYEDWKREMIVSTISRRDDDDMETFRDRVDDDSDHVRLCLKSWHCSSPARHQASLAVSAADGHPPPPRLAQTAKAIAADALFRFRFRPWLNLSHPDDIKYQAIKFSGRTLAEDIQEILASRGGRGATAWRAPTGAPPACAVTVATTWRPPTRTTYSSCVQVERWRRVDTAVTMMTRRRRVEQGDGSFQS</sequence>
<proteinExistence type="inferred from homology"/>
<dbReference type="InterPro" id="IPR020946">
    <property type="entry name" value="Flavin_mOase-like"/>
</dbReference>
<feature type="domain" description="FAD dependent oxidoreductase" evidence="10">
    <location>
        <begin position="658"/>
        <end position="688"/>
    </location>
</feature>
<dbReference type="HOGENOM" id="CLU_002613_0_0_1"/>
<comment type="similarity">
    <text evidence="2 8">Belongs to the FMO family.</text>
</comment>
<keyword evidence="4 8" id="KW-0274">FAD</keyword>
<dbReference type="eggNOG" id="KOG1399">
    <property type="taxonomic scope" value="Eukaryota"/>
</dbReference>
<dbReference type="InterPro" id="IPR000960">
    <property type="entry name" value="Flavin_mOase"/>
</dbReference>
<feature type="compositionally biased region" description="Basic and acidic residues" evidence="9">
    <location>
        <begin position="614"/>
        <end position="625"/>
    </location>
</feature>
<keyword evidence="12" id="KW-1185">Reference proteome</keyword>
<dbReference type="GO" id="GO:0050661">
    <property type="term" value="F:NADP binding"/>
    <property type="evidence" value="ECO:0007669"/>
    <property type="project" value="InterPro"/>
</dbReference>
<evidence type="ECO:0000256" key="7">
    <source>
        <dbReference type="ARBA" id="ARBA00058243"/>
    </source>
</evidence>
<evidence type="ECO:0000256" key="5">
    <source>
        <dbReference type="ARBA" id="ARBA00022857"/>
    </source>
</evidence>
<dbReference type="InterPro" id="IPR006076">
    <property type="entry name" value="FAD-dep_OxRdtase"/>
</dbReference>
<dbReference type="Gene3D" id="3.50.50.60">
    <property type="entry name" value="FAD/NAD(P)-binding domain"/>
    <property type="match status" value="9"/>
</dbReference>
<dbReference type="SUPFAM" id="SSF51905">
    <property type="entry name" value="FAD/NAD(P)-binding domain"/>
    <property type="match status" value="6"/>
</dbReference>
<evidence type="ECO:0000256" key="4">
    <source>
        <dbReference type="ARBA" id="ARBA00022827"/>
    </source>
</evidence>
<dbReference type="EC" id="1.-.-.-" evidence="8"/>
<evidence type="ECO:0000259" key="10">
    <source>
        <dbReference type="Pfam" id="PF01266"/>
    </source>
</evidence>
<evidence type="ECO:0000256" key="2">
    <source>
        <dbReference type="ARBA" id="ARBA00009183"/>
    </source>
</evidence>
<dbReference type="OMA" id="PMAWSAS"/>
<reference evidence="11" key="1">
    <citation type="submission" date="2015-04" db="UniProtKB">
        <authorList>
            <consortium name="EnsemblPlants"/>
        </authorList>
    </citation>
    <scope>IDENTIFICATION</scope>
    <source>
        <strain evidence="11">SL10</strain>
    </source>
</reference>
<dbReference type="GO" id="GO:0004499">
    <property type="term" value="F:N,N-dimethylaniline monooxygenase activity"/>
    <property type="evidence" value="ECO:0007669"/>
    <property type="project" value="InterPro"/>
</dbReference>
<feature type="compositionally biased region" description="Low complexity" evidence="9">
    <location>
        <begin position="573"/>
        <end position="589"/>
    </location>
</feature>
<evidence type="ECO:0000313" key="12">
    <source>
        <dbReference type="Proteomes" id="UP000006591"/>
    </source>
</evidence>
<dbReference type="STRING" id="4536.A0A0E0ITS1"/>
<dbReference type="Gramene" id="ONIVA10G13930.1">
    <property type="protein sequence ID" value="ONIVA10G13930.1"/>
    <property type="gene ID" value="ONIVA10G13930"/>
</dbReference>
<reference evidence="11" key="2">
    <citation type="submission" date="2018-04" db="EMBL/GenBank/DDBJ databases">
        <title>OnivRS2 (Oryza nivara Reference Sequence Version 2).</title>
        <authorList>
            <person name="Zhang J."/>
            <person name="Kudrna D."/>
            <person name="Lee S."/>
            <person name="Talag J."/>
            <person name="Rajasekar S."/>
            <person name="Welchert J."/>
            <person name="Hsing Y.-I."/>
            <person name="Wing R.A."/>
        </authorList>
    </citation>
    <scope>NUCLEOTIDE SEQUENCE [LARGE SCALE GENOMIC DNA]</scope>
</reference>
<evidence type="ECO:0000256" key="6">
    <source>
        <dbReference type="ARBA" id="ARBA00023002"/>
    </source>
</evidence>
<dbReference type="InterPro" id="IPR050346">
    <property type="entry name" value="FMO-like"/>
</dbReference>
<name>A0A0E0ITS1_ORYNI</name>
<dbReference type="PANTHER" id="PTHR23023">
    <property type="entry name" value="DIMETHYLANILINE MONOOXYGENASE"/>
    <property type="match status" value="1"/>
</dbReference>
<comment type="function">
    <text evidence="7">Catalyzes the conversion of methylthioalkyl glucosinolates of any chain length into methylsulfinylalkyl glucosinolates.</text>
</comment>
<dbReference type="FunFam" id="3.50.50.60:FF:000565">
    <property type="entry name" value="Flavin-containing monooxygenase"/>
    <property type="match status" value="2"/>
</dbReference>
<dbReference type="Proteomes" id="UP000006591">
    <property type="component" value="Chromosome 10"/>
</dbReference>
<dbReference type="Pfam" id="PF00743">
    <property type="entry name" value="FMO-like"/>
    <property type="match status" value="8"/>
</dbReference>
<evidence type="ECO:0000313" key="11">
    <source>
        <dbReference type="EnsemblPlants" id="ONIVA10G13930.1"/>
    </source>
</evidence>
<dbReference type="GO" id="GO:0050660">
    <property type="term" value="F:flavin adenine dinucleotide binding"/>
    <property type="evidence" value="ECO:0007669"/>
    <property type="project" value="InterPro"/>
</dbReference>
<organism evidence="11">
    <name type="scientific">Oryza nivara</name>
    <name type="common">Indian wild rice</name>
    <name type="synonym">Oryza sativa f. spontanea</name>
    <dbReference type="NCBI Taxonomy" id="4536"/>
    <lineage>
        <taxon>Eukaryota</taxon>
        <taxon>Viridiplantae</taxon>
        <taxon>Streptophyta</taxon>
        <taxon>Embryophyta</taxon>
        <taxon>Tracheophyta</taxon>
        <taxon>Spermatophyta</taxon>
        <taxon>Magnoliopsida</taxon>
        <taxon>Liliopsida</taxon>
        <taxon>Poales</taxon>
        <taxon>Poaceae</taxon>
        <taxon>BOP clade</taxon>
        <taxon>Oryzoideae</taxon>
        <taxon>Oryzeae</taxon>
        <taxon>Oryzinae</taxon>
        <taxon>Oryza</taxon>
    </lineage>
</organism>
<evidence type="ECO:0000256" key="3">
    <source>
        <dbReference type="ARBA" id="ARBA00022630"/>
    </source>
</evidence>
<dbReference type="PRINTS" id="PR00370">
    <property type="entry name" value="FMOXYGENASE"/>
</dbReference>
<protein>
    <recommendedName>
        <fullName evidence="8">Flavin-containing monooxygenase</fullName>
        <ecNumber evidence="8">1.-.-.-</ecNumber>
    </recommendedName>
</protein>
<evidence type="ECO:0000256" key="8">
    <source>
        <dbReference type="RuleBase" id="RU361177"/>
    </source>
</evidence>
<comment type="cofactor">
    <cofactor evidence="1 8">
        <name>FAD</name>
        <dbReference type="ChEBI" id="CHEBI:57692"/>
    </cofactor>
</comment>
<keyword evidence="5" id="KW-0521">NADP</keyword>
<dbReference type="Pfam" id="PF01266">
    <property type="entry name" value="DAO"/>
    <property type="match status" value="1"/>
</dbReference>
<keyword evidence="3 8" id="KW-0285">Flavoprotein</keyword>
<dbReference type="InterPro" id="IPR036188">
    <property type="entry name" value="FAD/NAD-bd_sf"/>
</dbReference>
<evidence type="ECO:0000256" key="9">
    <source>
        <dbReference type="SAM" id="MobiDB-lite"/>
    </source>
</evidence>
<dbReference type="EnsemblPlants" id="ONIVA10G13930.1">
    <property type="protein sequence ID" value="ONIVA10G13930.1"/>
    <property type="gene ID" value="ONIVA10G13930"/>
</dbReference>